<reference evidence="11 13" key="1">
    <citation type="journal article" date="2017" name="Nature">
        <title>The sunflower genome provides insights into oil metabolism, flowering and Asterid evolution.</title>
        <authorList>
            <person name="Badouin H."/>
            <person name="Gouzy J."/>
            <person name="Grassa C.J."/>
            <person name="Murat F."/>
            <person name="Staton S.E."/>
            <person name="Cottret L."/>
            <person name="Lelandais-Briere C."/>
            <person name="Owens G.L."/>
            <person name="Carrere S."/>
            <person name="Mayjonade B."/>
            <person name="Legrand L."/>
            <person name="Gill N."/>
            <person name="Kane N.C."/>
            <person name="Bowers J.E."/>
            <person name="Hubner S."/>
            <person name="Bellec A."/>
            <person name="Berard A."/>
            <person name="Berges H."/>
            <person name="Blanchet N."/>
            <person name="Boniface M.C."/>
            <person name="Brunel D."/>
            <person name="Catrice O."/>
            <person name="Chaidir N."/>
            <person name="Claudel C."/>
            <person name="Donnadieu C."/>
            <person name="Faraut T."/>
            <person name="Fievet G."/>
            <person name="Helmstetter N."/>
            <person name="King M."/>
            <person name="Knapp S.J."/>
            <person name="Lai Z."/>
            <person name="Le Paslier M.C."/>
            <person name="Lippi Y."/>
            <person name="Lorenzon L."/>
            <person name="Mandel J.R."/>
            <person name="Marage G."/>
            <person name="Marchand G."/>
            <person name="Marquand E."/>
            <person name="Bret-Mestries E."/>
            <person name="Morien E."/>
            <person name="Nambeesan S."/>
            <person name="Nguyen T."/>
            <person name="Pegot-Espagnet P."/>
            <person name="Pouilly N."/>
            <person name="Raftis F."/>
            <person name="Sallet E."/>
            <person name="Schiex T."/>
            <person name="Thomas J."/>
            <person name="Vandecasteele C."/>
            <person name="Vares D."/>
            <person name="Vear F."/>
            <person name="Vautrin S."/>
            <person name="Crespi M."/>
            <person name="Mangin B."/>
            <person name="Burke J.M."/>
            <person name="Salse J."/>
            <person name="Munos S."/>
            <person name="Vincourt P."/>
            <person name="Rieseberg L.H."/>
            <person name="Langlade N.B."/>
        </authorList>
    </citation>
    <scope>NUCLEOTIDE SEQUENCE [LARGE SCALE GENOMIC DNA]</scope>
    <source>
        <strain evidence="13">cv. SF193</strain>
        <tissue evidence="11">Leaves</tissue>
    </source>
</reference>
<feature type="domain" description="Disease resistance N-terminal" evidence="8">
    <location>
        <begin position="35"/>
        <end position="100"/>
    </location>
</feature>
<feature type="domain" description="Disease resistance protein winged helix" evidence="9">
    <location>
        <begin position="409"/>
        <end position="478"/>
    </location>
</feature>
<keyword evidence="4" id="KW-0547">Nucleotide-binding</keyword>
<evidence type="ECO:0000259" key="9">
    <source>
        <dbReference type="Pfam" id="PF23559"/>
    </source>
</evidence>
<dbReference type="InterPro" id="IPR058922">
    <property type="entry name" value="WHD_DRP"/>
</dbReference>
<evidence type="ECO:0000256" key="1">
    <source>
        <dbReference type="ARBA" id="ARBA00008894"/>
    </source>
</evidence>
<dbReference type="Pfam" id="PF18052">
    <property type="entry name" value="Rx_N"/>
    <property type="match status" value="1"/>
</dbReference>
<keyword evidence="2" id="KW-0433">Leucine-rich repeat</keyword>
<evidence type="ECO:0000313" key="12">
    <source>
        <dbReference type="EMBL" id="OTF92596.1"/>
    </source>
</evidence>
<feature type="domain" description="NB-ARC" evidence="7">
    <location>
        <begin position="190"/>
        <end position="342"/>
    </location>
</feature>
<dbReference type="STRING" id="4232.A0A251S380"/>
<keyword evidence="3" id="KW-0677">Repeat</keyword>
<reference evidence="12" key="2">
    <citation type="submission" date="2017-02" db="EMBL/GenBank/DDBJ databases">
        <title>Sunflower complete genome.</title>
        <authorList>
            <person name="Langlade N."/>
            <person name="Munos S."/>
        </authorList>
    </citation>
    <scope>NUCLEOTIDE SEQUENCE [LARGE SCALE GENOMIC DNA]</scope>
    <source>
        <tissue evidence="12">Leaves</tissue>
    </source>
</reference>
<dbReference type="GO" id="GO:0006952">
    <property type="term" value="P:defense response"/>
    <property type="evidence" value="ECO:0007669"/>
    <property type="project" value="UniProtKB-KW"/>
</dbReference>
<dbReference type="Pfam" id="PF00931">
    <property type="entry name" value="NB-ARC"/>
    <property type="match status" value="1"/>
</dbReference>
<dbReference type="InterPro" id="IPR002182">
    <property type="entry name" value="NB-ARC"/>
</dbReference>
<evidence type="ECO:0000259" key="8">
    <source>
        <dbReference type="Pfam" id="PF18052"/>
    </source>
</evidence>
<organism evidence="12 13">
    <name type="scientific">Helianthus annuus</name>
    <name type="common">Common sunflower</name>
    <dbReference type="NCBI Taxonomy" id="4232"/>
    <lineage>
        <taxon>Eukaryota</taxon>
        <taxon>Viridiplantae</taxon>
        <taxon>Streptophyta</taxon>
        <taxon>Embryophyta</taxon>
        <taxon>Tracheophyta</taxon>
        <taxon>Spermatophyta</taxon>
        <taxon>Magnoliopsida</taxon>
        <taxon>eudicotyledons</taxon>
        <taxon>Gunneridae</taxon>
        <taxon>Pentapetalae</taxon>
        <taxon>asterids</taxon>
        <taxon>campanulids</taxon>
        <taxon>Asterales</taxon>
        <taxon>Asteraceae</taxon>
        <taxon>Asteroideae</taxon>
        <taxon>Heliantheae alliance</taxon>
        <taxon>Heliantheae</taxon>
        <taxon>Helianthus</taxon>
    </lineage>
</organism>
<evidence type="ECO:0000259" key="10">
    <source>
        <dbReference type="Pfam" id="PF23598"/>
    </source>
</evidence>
<dbReference type="PANTHER" id="PTHR36766">
    <property type="entry name" value="PLANT BROAD-SPECTRUM MILDEW RESISTANCE PROTEIN RPW8"/>
    <property type="match status" value="1"/>
</dbReference>
<dbReference type="GO" id="GO:0005524">
    <property type="term" value="F:ATP binding"/>
    <property type="evidence" value="ECO:0007669"/>
    <property type="project" value="UniProtKB-KW"/>
</dbReference>
<sequence length="793" mass="89813">MAELVLSSILDVICDKLVSAACASLENLAPYNEIDSSEIQKLQRSLTQIQDLLLDASHKEITNHSVKRWLHNLQHLAYDIDDVLEDLATEAMHRDEAETHTSKVRKLFSNPFSKHSLWTNTIKEKINVITTKLQDLIEDKATVGLIVKEETKLKTLDRSLQTSMVDVSSIVGRQAEKEALVLQLLGDGRCDQGFSVVPKVGMGGVGKTTMARLLYNEKQVKDHFQFKVWVCVSDEFDSFSLSKVIFQSVAGIHKEFADLNLLQVDLENHLRGKRFLLVLDDVWSESFEDWKTLVGPFHACAHGSKIIMTTRKEQLLKKLGYDNINKLFSLSHDDALSLFALHALGVKNFDSHLSLKPHGEAIVKKCDGLPLALIALGTGRKKIKILGGKWISYHDLSARLKQLFAYCSLFPKDFLFDKEELVLLWIAGGFLHQSTTSNSTDERLGHGYFDELLARSFFQCAPNNESLFVMHDLMNDLATSVANEFFVRLGSETRKGLLEKYRHMSFVREEYVFYHKFETLTRAKSLRTFLATSAGEVESWRSFFLSNKILVNLISELPLLRVLSLSYSQISEIPDSIGTLRHLRYLNLSRTGITHLPEKVCSLYNLHTLILFGCSELTELPNNFLKLKNLRHLDVRETRKLNEMPLGISELKSLQTLSKIIIGGKSGVEITKLKDFENLCGKVSIIGLEKVHSAIDARAANFSQKRLSEFEVVWSDLWDGSRNEVLEKDVLNELKPRNDKLIQLKIRSYGGLEFPTWVGDPLFLHLKHVSISGCRKCTSLPPLAQLPSLNCFL</sequence>
<dbReference type="InterPro" id="IPR036388">
    <property type="entry name" value="WH-like_DNA-bd_sf"/>
</dbReference>
<dbReference type="InterPro" id="IPR003591">
    <property type="entry name" value="Leu-rich_rpt_typical-subtyp"/>
</dbReference>
<dbReference type="Proteomes" id="UP000215914">
    <property type="component" value="Chromosome 16"/>
</dbReference>
<evidence type="ECO:0000256" key="2">
    <source>
        <dbReference type="ARBA" id="ARBA00022614"/>
    </source>
</evidence>
<keyword evidence="5" id="KW-0611">Plant defense</keyword>
<dbReference type="Gene3D" id="1.10.10.10">
    <property type="entry name" value="Winged helix-like DNA-binding domain superfamily/Winged helix DNA-binding domain"/>
    <property type="match status" value="1"/>
</dbReference>
<reference evidence="11" key="3">
    <citation type="submission" date="2020-06" db="EMBL/GenBank/DDBJ databases">
        <title>Helianthus annuus Genome sequencing and assembly Release 2.</title>
        <authorList>
            <person name="Gouzy J."/>
            <person name="Langlade N."/>
            <person name="Munos S."/>
        </authorList>
    </citation>
    <scope>NUCLEOTIDE SEQUENCE</scope>
    <source>
        <tissue evidence="11">Leaves</tissue>
    </source>
</reference>
<evidence type="ECO:0000259" key="7">
    <source>
        <dbReference type="Pfam" id="PF00931"/>
    </source>
</evidence>
<evidence type="ECO:0000313" key="13">
    <source>
        <dbReference type="Proteomes" id="UP000215914"/>
    </source>
</evidence>
<dbReference type="Gene3D" id="1.20.5.4130">
    <property type="match status" value="1"/>
</dbReference>
<evidence type="ECO:0000313" key="11">
    <source>
        <dbReference type="EMBL" id="KAF5761445.1"/>
    </source>
</evidence>
<dbReference type="Gene3D" id="3.80.10.10">
    <property type="entry name" value="Ribonuclease Inhibitor"/>
    <property type="match status" value="1"/>
</dbReference>
<evidence type="ECO:0000256" key="6">
    <source>
        <dbReference type="ARBA" id="ARBA00022840"/>
    </source>
</evidence>
<protein>
    <submittedName>
        <fullName evidence="11">P-loop containing nucleoside triphosphate hydrolase, leucine-rich repeat domain superfamily</fullName>
    </submittedName>
    <submittedName>
        <fullName evidence="12">Putative NB-ARC</fullName>
    </submittedName>
</protein>
<dbReference type="InParanoid" id="A0A251S380"/>
<dbReference type="InterPro" id="IPR041118">
    <property type="entry name" value="Rx_N"/>
</dbReference>
<dbReference type="PANTHER" id="PTHR36766:SF61">
    <property type="entry name" value="NB-ARC DOMAIN DISEASE RESISTANCE PROTEIN"/>
    <property type="match status" value="1"/>
</dbReference>
<accession>A0A251S380</accession>
<dbReference type="SMART" id="SM00369">
    <property type="entry name" value="LRR_TYP"/>
    <property type="match status" value="2"/>
</dbReference>
<dbReference type="GO" id="GO:0043531">
    <property type="term" value="F:ADP binding"/>
    <property type="evidence" value="ECO:0007669"/>
    <property type="project" value="InterPro"/>
</dbReference>
<dbReference type="GO" id="GO:0051707">
    <property type="term" value="P:response to other organism"/>
    <property type="evidence" value="ECO:0007669"/>
    <property type="project" value="UniProtKB-ARBA"/>
</dbReference>
<dbReference type="InterPro" id="IPR027417">
    <property type="entry name" value="P-loop_NTPase"/>
</dbReference>
<dbReference type="SUPFAM" id="SSF52058">
    <property type="entry name" value="L domain-like"/>
    <property type="match status" value="1"/>
</dbReference>
<dbReference type="FunFam" id="3.40.50.300:FF:001091">
    <property type="entry name" value="Probable disease resistance protein At1g61300"/>
    <property type="match status" value="1"/>
</dbReference>
<dbReference type="Gene3D" id="3.40.50.300">
    <property type="entry name" value="P-loop containing nucleotide triphosphate hydrolases"/>
    <property type="match status" value="1"/>
</dbReference>
<evidence type="ECO:0000256" key="3">
    <source>
        <dbReference type="ARBA" id="ARBA00022737"/>
    </source>
</evidence>
<dbReference type="InterPro" id="IPR032675">
    <property type="entry name" value="LRR_dom_sf"/>
</dbReference>
<name>A0A251S380_HELAN</name>
<dbReference type="Gramene" id="mRNA:HanXRQr2_Chr16g0765171">
    <property type="protein sequence ID" value="mRNA:HanXRQr2_Chr16g0765171"/>
    <property type="gene ID" value="HanXRQr2_Chr16g0765171"/>
</dbReference>
<proteinExistence type="inferred from homology"/>
<evidence type="ECO:0000256" key="4">
    <source>
        <dbReference type="ARBA" id="ARBA00022741"/>
    </source>
</evidence>
<dbReference type="Pfam" id="PF23559">
    <property type="entry name" value="WHD_DRP"/>
    <property type="match status" value="1"/>
</dbReference>
<dbReference type="EMBL" id="CM007905">
    <property type="protein sequence ID" value="OTF92596.1"/>
    <property type="molecule type" value="Genomic_DNA"/>
</dbReference>
<dbReference type="SUPFAM" id="SSF52540">
    <property type="entry name" value="P-loop containing nucleoside triphosphate hydrolases"/>
    <property type="match status" value="1"/>
</dbReference>
<dbReference type="PRINTS" id="PR00364">
    <property type="entry name" value="DISEASERSIST"/>
</dbReference>
<keyword evidence="6" id="KW-0067">ATP-binding</keyword>
<dbReference type="Pfam" id="PF23598">
    <property type="entry name" value="LRR_14"/>
    <property type="match status" value="1"/>
</dbReference>
<gene>
    <name evidence="12" type="ORF">HannXRQ_Chr16g0523611</name>
    <name evidence="11" type="ORF">HanXRQr2_Chr16g0765171</name>
</gene>
<keyword evidence="13" id="KW-1185">Reference proteome</keyword>
<feature type="domain" description="Disease resistance R13L4/SHOC-2-like LRR" evidence="10">
    <location>
        <begin position="541"/>
        <end position="791"/>
    </location>
</feature>
<keyword evidence="11" id="KW-0378">Hydrolase</keyword>
<evidence type="ECO:0000256" key="5">
    <source>
        <dbReference type="ARBA" id="ARBA00022821"/>
    </source>
</evidence>
<dbReference type="InterPro" id="IPR055414">
    <property type="entry name" value="LRR_R13L4/SHOC2-like"/>
</dbReference>
<dbReference type="GO" id="GO:0016787">
    <property type="term" value="F:hydrolase activity"/>
    <property type="evidence" value="ECO:0007669"/>
    <property type="project" value="UniProtKB-KW"/>
</dbReference>
<dbReference type="AlphaFoldDB" id="A0A251S380"/>
<comment type="similarity">
    <text evidence="1">Belongs to the disease resistance NB-LRR family.</text>
</comment>
<dbReference type="EMBL" id="MNCJ02000331">
    <property type="protein sequence ID" value="KAF5761445.1"/>
    <property type="molecule type" value="Genomic_DNA"/>
</dbReference>